<organism evidence="2 3">
    <name type="scientific">Ignelater luminosus</name>
    <name type="common">Cucubano</name>
    <name type="synonym">Pyrophorus luminosus</name>
    <dbReference type="NCBI Taxonomy" id="2038154"/>
    <lineage>
        <taxon>Eukaryota</taxon>
        <taxon>Metazoa</taxon>
        <taxon>Ecdysozoa</taxon>
        <taxon>Arthropoda</taxon>
        <taxon>Hexapoda</taxon>
        <taxon>Insecta</taxon>
        <taxon>Pterygota</taxon>
        <taxon>Neoptera</taxon>
        <taxon>Endopterygota</taxon>
        <taxon>Coleoptera</taxon>
        <taxon>Polyphaga</taxon>
        <taxon>Elateriformia</taxon>
        <taxon>Elateroidea</taxon>
        <taxon>Elateridae</taxon>
        <taxon>Agrypninae</taxon>
        <taxon>Pyrophorini</taxon>
        <taxon>Ignelater</taxon>
    </lineage>
</organism>
<dbReference type="OrthoDB" id="6739386at2759"/>
<protein>
    <submittedName>
        <fullName evidence="2">Uncharacterized protein</fullName>
    </submittedName>
</protein>
<dbReference type="SUPFAM" id="SSF47565">
    <property type="entry name" value="Insect pheromone/odorant-binding proteins"/>
    <property type="match status" value="1"/>
</dbReference>
<proteinExistence type="predicted"/>
<evidence type="ECO:0000313" key="3">
    <source>
        <dbReference type="Proteomes" id="UP000801492"/>
    </source>
</evidence>
<dbReference type="Proteomes" id="UP000801492">
    <property type="component" value="Unassembled WGS sequence"/>
</dbReference>
<dbReference type="EMBL" id="VTPC01001896">
    <property type="protein sequence ID" value="KAF2901041.1"/>
    <property type="molecule type" value="Genomic_DNA"/>
</dbReference>
<feature type="chain" id="PRO_5035432349" evidence="1">
    <location>
        <begin position="22"/>
        <end position="140"/>
    </location>
</feature>
<accession>A0A8K0DCW9</accession>
<name>A0A8K0DCW9_IGNLU</name>
<keyword evidence="1" id="KW-0732">Signal</keyword>
<dbReference type="Gene3D" id="1.10.238.20">
    <property type="entry name" value="Pheromone/general odorant binding protein domain"/>
    <property type="match status" value="1"/>
</dbReference>
<gene>
    <name evidence="2" type="ORF">ILUMI_05145</name>
</gene>
<sequence>MKSLIFAVSILIFLFINKATTASIADKLCLEKANTDEETLKSLVRPNAPIPVDNEILGAYLECVMDPYINDNNELIVDDKLKQFVTDGVLARLDAKPKLAALIADGCIKHCKDTKGDNKRKAAVNTAVCIQKKFVEYMEK</sequence>
<dbReference type="AlphaFoldDB" id="A0A8K0DCW9"/>
<evidence type="ECO:0000256" key="1">
    <source>
        <dbReference type="SAM" id="SignalP"/>
    </source>
</evidence>
<reference evidence="2" key="1">
    <citation type="submission" date="2019-08" db="EMBL/GenBank/DDBJ databases">
        <title>The genome of the North American firefly Photinus pyralis.</title>
        <authorList>
            <consortium name="Photinus pyralis genome working group"/>
            <person name="Fallon T.R."/>
            <person name="Sander Lower S.E."/>
            <person name="Weng J.-K."/>
        </authorList>
    </citation>
    <scope>NUCLEOTIDE SEQUENCE</scope>
    <source>
        <strain evidence="2">TRF0915ILg1</strain>
        <tissue evidence="2">Whole body</tissue>
    </source>
</reference>
<dbReference type="InterPro" id="IPR036728">
    <property type="entry name" value="PBP_GOBP_sf"/>
</dbReference>
<comment type="caution">
    <text evidence="2">The sequence shown here is derived from an EMBL/GenBank/DDBJ whole genome shotgun (WGS) entry which is preliminary data.</text>
</comment>
<dbReference type="GO" id="GO:0005549">
    <property type="term" value="F:odorant binding"/>
    <property type="evidence" value="ECO:0007669"/>
    <property type="project" value="InterPro"/>
</dbReference>
<keyword evidence="3" id="KW-1185">Reference proteome</keyword>
<evidence type="ECO:0000313" key="2">
    <source>
        <dbReference type="EMBL" id="KAF2901041.1"/>
    </source>
</evidence>
<feature type="signal peptide" evidence="1">
    <location>
        <begin position="1"/>
        <end position="21"/>
    </location>
</feature>